<protein>
    <submittedName>
        <fullName evidence="6">GMC family oxidoreductase</fullName>
    </submittedName>
</protein>
<evidence type="ECO:0000256" key="1">
    <source>
        <dbReference type="ARBA" id="ARBA00010790"/>
    </source>
</evidence>
<keyword evidence="7" id="KW-1185">Reference proteome</keyword>
<keyword evidence="2" id="KW-0285">Flavoprotein</keyword>
<dbReference type="RefSeq" id="WP_211533859.1">
    <property type="nucleotide sequence ID" value="NZ_CP058560.1"/>
</dbReference>
<evidence type="ECO:0000313" key="7">
    <source>
        <dbReference type="Proteomes" id="UP000681041"/>
    </source>
</evidence>
<dbReference type="KEGG" id="meme:HYG87_03570"/>
<dbReference type="PANTHER" id="PTHR46056">
    <property type="entry name" value="LONG-CHAIN-ALCOHOL OXIDASE"/>
    <property type="match status" value="1"/>
</dbReference>
<dbReference type="PROSITE" id="PS51379">
    <property type="entry name" value="4FE4S_FER_2"/>
    <property type="match status" value="1"/>
</dbReference>
<keyword evidence="4" id="KW-0560">Oxidoreductase</keyword>
<sequence>MIIVVGSGAGGATVAKELALSGLSVTLIEKGPLIKTKNAFHNYDPTDYGLDLLKTTCGGGSTMVAAGNGVRVLQKELHSMGIDISSQLSDAEQELGVKPLPDSHQGDGTKILMDSARALNLDVIPMPKFIRPGECKPCGKCAFGCPRDAKWTSMDFVKQAQKAGANVIFNTEVNNLIIEEDTIKGVNISSRQDASADFEKTSTLNSNQVVLAAGAIETARILQKSGIEAGDSFFMDTFVTVGGILEGVGFNEEVTMNALIEGDNFILAPHFSTFISQKLKKKGAHDRDILGLMVKIKDEFSGRITTERVIKYNTLQDVRFLAEGSAVAGSILSAAGVKPDTIVATHPRGAHPGGTAPIGKTVDENLETKIKGLFVADASVLPLAPGAPPILTIIALAKRLAGYLIENQAQ</sequence>
<organism evidence="6 7">
    <name type="scientific">Methanobacterium alkalithermotolerans</name>
    <dbReference type="NCBI Taxonomy" id="2731220"/>
    <lineage>
        <taxon>Archaea</taxon>
        <taxon>Methanobacteriati</taxon>
        <taxon>Methanobacteriota</taxon>
        <taxon>Methanomada group</taxon>
        <taxon>Methanobacteria</taxon>
        <taxon>Methanobacteriales</taxon>
        <taxon>Methanobacteriaceae</taxon>
        <taxon>Methanobacterium</taxon>
    </lineage>
</organism>
<feature type="domain" description="4Fe-4S ferredoxin-type" evidence="5">
    <location>
        <begin position="126"/>
        <end position="155"/>
    </location>
</feature>
<dbReference type="Pfam" id="PF00732">
    <property type="entry name" value="GMC_oxred_N"/>
    <property type="match status" value="1"/>
</dbReference>
<dbReference type="Pfam" id="PF13450">
    <property type="entry name" value="NAD_binding_8"/>
    <property type="match status" value="1"/>
</dbReference>
<dbReference type="Pfam" id="PF05199">
    <property type="entry name" value="GMC_oxred_C"/>
    <property type="match status" value="1"/>
</dbReference>
<comment type="similarity">
    <text evidence="1">Belongs to the GMC oxidoreductase family.</text>
</comment>
<dbReference type="GO" id="GO:0050660">
    <property type="term" value="F:flavin adenine dinucleotide binding"/>
    <property type="evidence" value="ECO:0007669"/>
    <property type="project" value="InterPro"/>
</dbReference>
<dbReference type="Gene3D" id="3.50.50.60">
    <property type="entry name" value="FAD/NAD(P)-binding domain"/>
    <property type="match status" value="2"/>
</dbReference>
<evidence type="ECO:0000313" key="6">
    <source>
        <dbReference type="EMBL" id="QUH22913.1"/>
    </source>
</evidence>
<dbReference type="AlphaFoldDB" id="A0A8T8K727"/>
<evidence type="ECO:0000256" key="2">
    <source>
        <dbReference type="ARBA" id="ARBA00022630"/>
    </source>
</evidence>
<accession>A0A8T8K727</accession>
<dbReference type="InterPro" id="IPR017896">
    <property type="entry name" value="4Fe4S_Fe-S-bd"/>
</dbReference>
<evidence type="ECO:0000256" key="3">
    <source>
        <dbReference type="ARBA" id="ARBA00022827"/>
    </source>
</evidence>
<reference evidence="6" key="1">
    <citation type="submission" date="2020-07" db="EMBL/GenBank/DDBJ databases">
        <title>Methanobacterium. sp. MethCan genome.</title>
        <authorList>
            <person name="Postec A."/>
            <person name="Quemeneur M."/>
        </authorList>
    </citation>
    <scope>NUCLEOTIDE SEQUENCE</scope>
    <source>
        <strain evidence="6">MethCAN</strain>
    </source>
</reference>
<keyword evidence="3" id="KW-0274">FAD</keyword>
<gene>
    <name evidence="6" type="ORF">HYG87_03570</name>
</gene>
<dbReference type="EMBL" id="CP058560">
    <property type="protein sequence ID" value="QUH22913.1"/>
    <property type="molecule type" value="Genomic_DNA"/>
</dbReference>
<name>A0A8T8K727_9EURY</name>
<dbReference type="InterPro" id="IPR036188">
    <property type="entry name" value="FAD/NAD-bd_sf"/>
</dbReference>
<dbReference type="InterPro" id="IPR000172">
    <property type="entry name" value="GMC_OxRdtase_N"/>
</dbReference>
<evidence type="ECO:0000256" key="4">
    <source>
        <dbReference type="ARBA" id="ARBA00023002"/>
    </source>
</evidence>
<dbReference type="OrthoDB" id="346033at2157"/>
<dbReference type="GO" id="GO:0016614">
    <property type="term" value="F:oxidoreductase activity, acting on CH-OH group of donors"/>
    <property type="evidence" value="ECO:0007669"/>
    <property type="project" value="InterPro"/>
</dbReference>
<dbReference type="InterPro" id="IPR007867">
    <property type="entry name" value="GMC_OxRtase_C"/>
</dbReference>
<dbReference type="PANTHER" id="PTHR46056:SF12">
    <property type="entry name" value="LONG-CHAIN-ALCOHOL OXIDASE"/>
    <property type="match status" value="1"/>
</dbReference>
<evidence type="ECO:0000259" key="5">
    <source>
        <dbReference type="PROSITE" id="PS51379"/>
    </source>
</evidence>
<dbReference type="SUPFAM" id="SSF51905">
    <property type="entry name" value="FAD/NAD(P)-binding domain"/>
    <property type="match status" value="1"/>
</dbReference>
<dbReference type="GeneID" id="64819813"/>
<proteinExistence type="inferred from homology"/>
<dbReference type="Proteomes" id="UP000681041">
    <property type="component" value="Chromosome"/>
</dbReference>